<sequence length="509" mass="57924">MIPNLPDFGRGSLVVLGLVLVLTLKFVKAYYEKSKLDHIATVGPNGLLSSYVTAFRWITNATDIIEEGYRLYPGGIFKIPTIDGWQVVVNGTKLVEDIKQASEEQLSNLDATNEILQTRYTMHPELAPNPYHIDVIRTPLTRNIGARFADIHHEVQKVISEKIPVTDDWIEIHTHDTVLDIVVRAVNCFFVGLPLCRNPDWCDLNIKFTMNVVFNSMIINLFPKFTHPVVGRIFTGRKSAMRRAIRHLEPIIQERLKMQEQFGKEWVDKPNDFIQWSMDAEQDAPLSQRTSVEDLCIRVLAANFAAVHTTSAFTYALYHLASRPELAEPLRKEVQTTVEREGWTKVSMVQMRLLDSFLKESERLNGVGATGLPRKVLQDFTFSNGTTVPAGTMISASAWGLQRDDEIYPNGNEFNPYRFYEMRSHDGEGIKHQLVTPTSEWLTFGQGRHACPGRFFASAELKVLMAHVLLNYDVKFPNDSREFPPLFKFLNNVGPNQTATVLFRKRKAD</sequence>
<evidence type="ECO:0000313" key="9">
    <source>
        <dbReference type="Proteomes" id="UP000297245"/>
    </source>
</evidence>
<keyword evidence="5 6" id="KW-0408">Iron</keyword>
<evidence type="ECO:0000256" key="6">
    <source>
        <dbReference type="PIRSR" id="PIRSR602401-1"/>
    </source>
</evidence>
<keyword evidence="3 6" id="KW-0479">Metal-binding</keyword>
<dbReference type="EMBL" id="ML179130">
    <property type="protein sequence ID" value="THU98772.1"/>
    <property type="molecule type" value="Genomic_DNA"/>
</dbReference>
<evidence type="ECO:0000256" key="2">
    <source>
        <dbReference type="ARBA" id="ARBA00010617"/>
    </source>
</evidence>
<comment type="similarity">
    <text evidence="2 7">Belongs to the cytochrome P450 family.</text>
</comment>
<evidence type="ECO:0000256" key="4">
    <source>
        <dbReference type="ARBA" id="ARBA00023002"/>
    </source>
</evidence>
<dbReference type="PANTHER" id="PTHR46206">
    <property type="entry name" value="CYTOCHROME P450"/>
    <property type="match status" value="1"/>
</dbReference>
<dbReference type="GO" id="GO:0016705">
    <property type="term" value="F:oxidoreductase activity, acting on paired donors, with incorporation or reduction of molecular oxygen"/>
    <property type="evidence" value="ECO:0007669"/>
    <property type="project" value="InterPro"/>
</dbReference>
<organism evidence="8 9">
    <name type="scientific">Dendrothele bispora (strain CBS 962.96)</name>
    <dbReference type="NCBI Taxonomy" id="1314807"/>
    <lineage>
        <taxon>Eukaryota</taxon>
        <taxon>Fungi</taxon>
        <taxon>Dikarya</taxon>
        <taxon>Basidiomycota</taxon>
        <taxon>Agaricomycotina</taxon>
        <taxon>Agaricomycetes</taxon>
        <taxon>Agaricomycetidae</taxon>
        <taxon>Agaricales</taxon>
        <taxon>Agaricales incertae sedis</taxon>
        <taxon>Dendrothele</taxon>
    </lineage>
</organism>
<evidence type="ECO:0000313" key="8">
    <source>
        <dbReference type="EMBL" id="THU98772.1"/>
    </source>
</evidence>
<dbReference type="GO" id="GO:0005506">
    <property type="term" value="F:iron ion binding"/>
    <property type="evidence" value="ECO:0007669"/>
    <property type="project" value="InterPro"/>
</dbReference>
<dbReference type="AlphaFoldDB" id="A0A4S8M8S7"/>
<dbReference type="InterPro" id="IPR001128">
    <property type="entry name" value="Cyt_P450"/>
</dbReference>
<keyword evidence="9" id="KW-1185">Reference proteome</keyword>
<name>A0A4S8M8S7_DENBC</name>
<gene>
    <name evidence="8" type="ORF">K435DRAFT_777285</name>
</gene>
<protein>
    <submittedName>
        <fullName evidence="8">Cytochrome P450</fullName>
    </submittedName>
</protein>
<reference evidence="8 9" key="1">
    <citation type="journal article" date="2019" name="Nat. Ecol. Evol.">
        <title>Megaphylogeny resolves global patterns of mushroom evolution.</title>
        <authorList>
            <person name="Varga T."/>
            <person name="Krizsan K."/>
            <person name="Foldi C."/>
            <person name="Dima B."/>
            <person name="Sanchez-Garcia M."/>
            <person name="Sanchez-Ramirez S."/>
            <person name="Szollosi G.J."/>
            <person name="Szarkandi J.G."/>
            <person name="Papp V."/>
            <person name="Albert L."/>
            <person name="Andreopoulos W."/>
            <person name="Angelini C."/>
            <person name="Antonin V."/>
            <person name="Barry K.W."/>
            <person name="Bougher N.L."/>
            <person name="Buchanan P."/>
            <person name="Buyck B."/>
            <person name="Bense V."/>
            <person name="Catcheside P."/>
            <person name="Chovatia M."/>
            <person name="Cooper J."/>
            <person name="Damon W."/>
            <person name="Desjardin D."/>
            <person name="Finy P."/>
            <person name="Geml J."/>
            <person name="Haridas S."/>
            <person name="Hughes K."/>
            <person name="Justo A."/>
            <person name="Karasinski D."/>
            <person name="Kautmanova I."/>
            <person name="Kiss B."/>
            <person name="Kocsube S."/>
            <person name="Kotiranta H."/>
            <person name="LaButti K.M."/>
            <person name="Lechner B.E."/>
            <person name="Liimatainen K."/>
            <person name="Lipzen A."/>
            <person name="Lukacs Z."/>
            <person name="Mihaltcheva S."/>
            <person name="Morgado L.N."/>
            <person name="Niskanen T."/>
            <person name="Noordeloos M.E."/>
            <person name="Ohm R.A."/>
            <person name="Ortiz-Santana B."/>
            <person name="Ovrebo C."/>
            <person name="Racz N."/>
            <person name="Riley R."/>
            <person name="Savchenko A."/>
            <person name="Shiryaev A."/>
            <person name="Soop K."/>
            <person name="Spirin V."/>
            <person name="Szebenyi C."/>
            <person name="Tomsovsky M."/>
            <person name="Tulloss R.E."/>
            <person name="Uehling J."/>
            <person name="Grigoriev I.V."/>
            <person name="Vagvolgyi C."/>
            <person name="Papp T."/>
            <person name="Martin F.M."/>
            <person name="Miettinen O."/>
            <person name="Hibbett D.S."/>
            <person name="Nagy L.G."/>
        </authorList>
    </citation>
    <scope>NUCLEOTIDE SEQUENCE [LARGE SCALE GENOMIC DNA]</scope>
    <source>
        <strain evidence="8 9">CBS 962.96</strain>
    </source>
</reference>
<dbReference type="GO" id="GO:0004497">
    <property type="term" value="F:monooxygenase activity"/>
    <property type="evidence" value="ECO:0007669"/>
    <property type="project" value="UniProtKB-KW"/>
</dbReference>
<accession>A0A4S8M8S7</accession>
<dbReference type="InterPro" id="IPR017972">
    <property type="entry name" value="Cyt_P450_CS"/>
</dbReference>
<dbReference type="GO" id="GO:0020037">
    <property type="term" value="F:heme binding"/>
    <property type="evidence" value="ECO:0007669"/>
    <property type="project" value="InterPro"/>
</dbReference>
<dbReference type="CDD" id="cd11041">
    <property type="entry name" value="CYP503A1-like"/>
    <property type="match status" value="1"/>
</dbReference>
<keyword evidence="6 7" id="KW-0349">Heme</keyword>
<dbReference type="Proteomes" id="UP000297245">
    <property type="component" value="Unassembled WGS sequence"/>
</dbReference>
<dbReference type="PROSITE" id="PS00086">
    <property type="entry name" value="CYTOCHROME_P450"/>
    <property type="match status" value="1"/>
</dbReference>
<evidence type="ECO:0000256" key="7">
    <source>
        <dbReference type="RuleBase" id="RU000461"/>
    </source>
</evidence>
<evidence type="ECO:0000256" key="1">
    <source>
        <dbReference type="ARBA" id="ARBA00001971"/>
    </source>
</evidence>
<proteinExistence type="inferred from homology"/>
<dbReference type="OrthoDB" id="1844152at2759"/>
<dbReference type="PRINTS" id="PR00463">
    <property type="entry name" value="EP450I"/>
</dbReference>
<dbReference type="SUPFAM" id="SSF48264">
    <property type="entry name" value="Cytochrome P450"/>
    <property type="match status" value="1"/>
</dbReference>
<comment type="cofactor">
    <cofactor evidence="1 6">
        <name>heme</name>
        <dbReference type="ChEBI" id="CHEBI:30413"/>
    </cofactor>
</comment>
<dbReference type="Gene3D" id="1.10.630.10">
    <property type="entry name" value="Cytochrome P450"/>
    <property type="match status" value="1"/>
</dbReference>
<dbReference type="InterPro" id="IPR002401">
    <property type="entry name" value="Cyt_P450_E_grp-I"/>
</dbReference>
<feature type="binding site" description="axial binding residue" evidence="6">
    <location>
        <position position="451"/>
    </location>
    <ligand>
        <name>heme</name>
        <dbReference type="ChEBI" id="CHEBI:30413"/>
    </ligand>
    <ligandPart>
        <name>Fe</name>
        <dbReference type="ChEBI" id="CHEBI:18248"/>
    </ligandPart>
</feature>
<keyword evidence="4 7" id="KW-0560">Oxidoreductase</keyword>
<dbReference type="InterPro" id="IPR036396">
    <property type="entry name" value="Cyt_P450_sf"/>
</dbReference>
<dbReference type="Pfam" id="PF00067">
    <property type="entry name" value="p450"/>
    <property type="match status" value="1"/>
</dbReference>
<keyword evidence="7" id="KW-0503">Monooxygenase</keyword>
<evidence type="ECO:0000256" key="5">
    <source>
        <dbReference type="ARBA" id="ARBA00023004"/>
    </source>
</evidence>
<evidence type="ECO:0000256" key="3">
    <source>
        <dbReference type="ARBA" id="ARBA00022723"/>
    </source>
</evidence>